<keyword evidence="5" id="KW-0347">Helicase</keyword>
<dbReference type="InterPro" id="IPR038718">
    <property type="entry name" value="SNF2-like_sf"/>
</dbReference>
<evidence type="ECO:0000259" key="3">
    <source>
        <dbReference type="PROSITE" id="PS51192"/>
    </source>
</evidence>
<dbReference type="Proteomes" id="UP000604661">
    <property type="component" value="Unassembled WGS sequence"/>
</dbReference>
<evidence type="ECO:0000256" key="2">
    <source>
        <dbReference type="SAM" id="MobiDB-lite"/>
    </source>
</evidence>
<dbReference type="RefSeq" id="WP_190971468.1">
    <property type="nucleotide sequence ID" value="NZ_JACJTE010000039.1"/>
</dbReference>
<dbReference type="SMART" id="SM00490">
    <property type="entry name" value="HELICc"/>
    <property type="match status" value="1"/>
</dbReference>
<protein>
    <submittedName>
        <fullName evidence="5">Helicase</fullName>
    </submittedName>
</protein>
<dbReference type="Gene3D" id="3.30.870.10">
    <property type="entry name" value="Endonuclease Chain A"/>
    <property type="match status" value="1"/>
</dbReference>
<evidence type="ECO:0000256" key="1">
    <source>
        <dbReference type="ARBA" id="ARBA00022801"/>
    </source>
</evidence>
<feature type="compositionally biased region" description="Acidic residues" evidence="2">
    <location>
        <begin position="841"/>
        <end position="866"/>
    </location>
</feature>
<keyword evidence="5" id="KW-0547">Nucleotide-binding</keyword>
<dbReference type="PANTHER" id="PTHR10799">
    <property type="entry name" value="SNF2/RAD54 HELICASE FAMILY"/>
    <property type="match status" value="1"/>
</dbReference>
<name>A0ABR8F2I2_NOSLI</name>
<feature type="domain" description="Helicase ATP-binding" evidence="3">
    <location>
        <begin position="508"/>
        <end position="662"/>
    </location>
</feature>
<comment type="caution">
    <text evidence="5">The sequence shown here is derived from an EMBL/GenBank/DDBJ whole genome shotgun (WGS) entry which is preliminary data.</text>
</comment>
<gene>
    <name evidence="5" type="ORF">H6G95_25775</name>
</gene>
<keyword evidence="5" id="KW-0067">ATP-binding</keyword>
<reference evidence="5 6" key="1">
    <citation type="journal article" date="2020" name="ISME J.">
        <title>Comparative genomics reveals insights into cyanobacterial evolution and habitat adaptation.</title>
        <authorList>
            <person name="Chen M.Y."/>
            <person name="Teng W.K."/>
            <person name="Zhao L."/>
            <person name="Hu C.X."/>
            <person name="Zhou Y.K."/>
            <person name="Han B.P."/>
            <person name="Song L.R."/>
            <person name="Shu W.S."/>
        </authorList>
    </citation>
    <scope>NUCLEOTIDE SEQUENCE [LARGE SCALE GENOMIC DNA]</scope>
    <source>
        <strain evidence="5 6">FACHB-391</strain>
    </source>
</reference>
<dbReference type="InterPro" id="IPR027417">
    <property type="entry name" value="P-loop_NTPase"/>
</dbReference>
<dbReference type="EMBL" id="JACJTE010000039">
    <property type="protein sequence ID" value="MBD2563954.1"/>
    <property type="molecule type" value="Genomic_DNA"/>
</dbReference>
<dbReference type="SMART" id="SM00487">
    <property type="entry name" value="DEXDc"/>
    <property type="match status" value="1"/>
</dbReference>
<dbReference type="InterPro" id="IPR049730">
    <property type="entry name" value="SNF2/RAD54-like_C"/>
</dbReference>
<dbReference type="PROSITE" id="PS51192">
    <property type="entry name" value="HELICASE_ATP_BIND_1"/>
    <property type="match status" value="1"/>
</dbReference>
<dbReference type="GO" id="GO:0004386">
    <property type="term" value="F:helicase activity"/>
    <property type="evidence" value="ECO:0007669"/>
    <property type="project" value="UniProtKB-KW"/>
</dbReference>
<accession>A0ABR8F2I2</accession>
<dbReference type="InterPro" id="IPR014001">
    <property type="entry name" value="Helicase_ATP-bd"/>
</dbReference>
<evidence type="ECO:0000259" key="4">
    <source>
        <dbReference type="PROSITE" id="PS51194"/>
    </source>
</evidence>
<keyword evidence="1" id="KW-0378">Hydrolase</keyword>
<dbReference type="Gene3D" id="3.40.50.300">
    <property type="entry name" value="P-loop containing nucleotide triphosphate hydrolases"/>
    <property type="match status" value="1"/>
</dbReference>
<organism evidence="5 6">
    <name type="scientific">Nostoc linckia FACHB-391</name>
    <dbReference type="NCBI Taxonomy" id="2692906"/>
    <lineage>
        <taxon>Bacteria</taxon>
        <taxon>Bacillati</taxon>
        <taxon>Cyanobacteriota</taxon>
        <taxon>Cyanophyceae</taxon>
        <taxon>Nostocales</taxon>
        <taxon>Nostocaceae</taxon>
        <taxon>Nostoc</taxon>
    </lineage>
</organism>
<keyword evidence="6" id="KW-1185">Reference proteome</keyword>
<proteinExistence type="predicted"/>
<evidence type="ECO:0000313" key="5">
    <source>
        <dbReference type="EMBL" id="MBD2563954.1"/>
    </source>
</evidence>
<dbReference type="InterPro" id="IPR001650">
    <property type="entry name" value="Helicase_C-like"/>
</dbReference>
<dbReference type="Pfam" id="PF00271">
    <property type="entry name" value="Helicase_C"/>
    <property type="match status" value="1"/>
</dbReference>
<evidence type="ECO:0000313" key="6">
    <source>
        <dbReference type="Proteomes" id="UP000604661"/>
    </source>
</evidence>
<sequence>MLENFIQDLIRKQRPYYLLQGNPIKGIDNQYWLVFKHRDADKLLKTVVKFLGIGSKQATYRILRIDPKSARVFDYIPIKDGNVPSTSLLRISNLNIIEKFLHKESVTKEKALLAGSFLEIKGRLRRFNLPAQLDKYNVFIGSALERTQIYRRSTAYFDSGVLKLYEEPLASIVQTEGQIRLLMDWQGFTKQTDVQELEKLQDPNYRAQFAHCTLTEFLKGLEDSAFSGTEILAELVRLNFLQIKLVKMESGGGIYHKKTGILSDQLENHILHEGSDNFTRAAHSKNAESVTFLYSWDSRLDAEAIFESIGQFDVEWQRDDITFDLTQEFLQQVLAERDRRAKLKEPVIESINPDEFAPGETTQVEITGQNLDKIESIEVVDDQLVKITIDSQDSERIIGQVEVDPEHPPTKLTEFKVTTTEGTYHNSPENPPAVSQSLEIPDFSEIQGFKQAVEIILAGNHGTPNDFLYWLAQQRPRQFRVERSDLLDELLNQGILFEHQKSGAQHCLRVMQDFGVAVCADAVGLGKTRLAATVSWLYRQQKGQAKIAIIAAKKLHPNWEREMAELGFKSGDYELYNKNLMSRKGSNFLADFNRYGGPDLVIIDEAHEGIRNYKNRIHKTCASIQESDRKSARQRYFLLLTATPWNNRREDIYNILSPFISRPQGFNDLKFPAEVAQWFQNREIGVENFTDNTELFRRTYRELFLQRTRQMLREATPDLNLYAKRIAEWLPVHFEISTEQALEQIFTQFETSLFIPFADPIRYLTGSVEQRSLLGNQRRFFLQRAESSMYALNRTIKNFGDRIRQMQQRLESVSPDADGLKEFLLIHYNFESDKKDKPESFLDDYNPEGWDEDYEDGVEDEDENEAEQQQKRQQLRRSIDIATDNLRDNPNNTQKVYERMLADCEGDLHQLEQIQNLLIDEFLVDHKRKQVTQKVAELVSQGHKVLLISTFSDTVIDYYRYMARDSAIASKGIGMLIGSTKLYYTNNSDKPQKVSPGHALQPKRSPVTLNRQEIFRLFAPDATCKNPTERPKPEEEIAVLIGSETLSVGQNLQDADYLINIDLPWNPMILEQRIGRIDRPKQHKAKNIYVYYANSESQLLRQASRLSNLNKKLVGDLAQNDGDIASIEPNPNIPTISSVNTLGASIYGDTLFDDEILPGYIDFVQSLVKARKIEQGNLQEDAYKKQETSRDLYTQNEILHSEELSKLLKELGEDYQANPIAVGRRTGEKDEATGLVALTMQYFGPNGEPILEKQQTLFWNDQTGENDGYGMAIATAFKTPIAGNVFSSKYLLSCAQSLYNKLVGLKQQQVAELEQPETLENISVTSERITKIQRRVSMLDHFPAGLDRAAVKSTLKKLNAWKEMKPVQKLLKEYTDGNKAILDDENFVIQLVQDTDKLNLIAFEGIKPTSIQVSLAALLLRA</sequence>
<feature type="domain" description="Helicase C-terminal" evidence="4">
    <location>
        <begin position="930"/>
        <end position="1125"/>
    </location>
</feature>
<dbReference type="PROSITE" id="PS51194">
    <property type="entry name" value="HELICASE_CTER"/>
    <property type="match status" value="1"/>
</dbReference>
<dbReference type="CDD" id="cd18793">
    <property type="entry name" value="SF2_C_SNF"/>
    <property type="match status" value="1"/>
</dbReference>
<dbReference type="Gene3D" id="3.40.50.10810">
    <property type="entry name" value="Tandem AAA-ATPase domain"/>
    <property type="match status" value="1"/>
</dbReference>
<feature type="region of interest" description="Disordered" evidence="2">
    <location>
        <begin position="837"/>
        <end position="892"/>
    </location>
</feature>
<dbReference type="SUPFAM" id="SSF52540">
    <property type="entry name" value="P-loop containing nucleoside triphosphate hydrolases"/>
    <property type="match status" value="2"/>
</dbReference>